<keyword evidence="2" id="KW-0808">Transferase</keyword>
<dbReference type="Pfam" id="PF00534">
    <property type="entry name" value="Glycos_transf_1"/>
    <property type="match status" value="1"/>
</dbReference>
<dbReference type="Gene3D" id="3.40.50.2000">
    <property type="entry name" value="Glycogen Phosphorylase B"/>
    <property type="match status" value="2"/>
</dbReference>
<dbReference type="FunCoup" id="M7Y102">
    <property type="interactions" value="215"/>
</dbReference>
<sequence length="344" mass="39172">MTYLNKSDKYALFLVTKQAEVLFDNFYSLQVEWLPLSTSRLTIGSFSEFYQIVKKISPDIIHTWGTKQTLIAVPPKLFSKKIKLVNSQITSAPPNLSLTEKLLSQINFLFSDSILSNSFAGIEAYNPPKTKAEVIYNGLNAQRFKFLPERQEMRKKFGIETRFAVIMVASYSQNKDYERFFKVGWELLKLRQDTTFLGIGYYDDSEPYFRNALEIAAKSPNLKPLPGTFEVEALVNACDIGVLFSNNKVHGEGISNAVIEYMALGKPVIANDAGGTREVVHDQWNGFLIKEESPEEVALMIHNLLENPTLMEEMGRRSEERIAKDFSLDKMGAEFEKVYQKLLN</sequence>
<feature type="domain" description="Glycosyl transferase family 1" evidence="1">
    <location>
        <begin position="150"/>
        <end position="320"/>
    </location>
</feature>
<evidence type="ECO:0000313" key="2">
    <source>
        <dbReference type="EMBL" id="EMS30876.1"/>
    </source>
</evidence>
<evidence type="ECO:0000313" key="3">
    <source>
        <dbReference type="Proteomes" id="UP000010953"/>
    </source>
</evidence>
<dbReference type="PANTHER" id="PTHR12526">
    <property type="entry name" value="GLYCOSYLTRANSFERASE"/>
    <property type="match status" value="1"/>
</dbReference>
<dbReference type="SUPFAM" id="SSF53756">
    <property type="entry name" value="UDP-Glycosyltransferase/glycogen phosphorylase"/>
    <property type="match status" value="1"/>
</dbReference>
<dbReference type="PANTHER" id="PTHR12526:SF625">
    <property type="entry name" value="PHOSPHATIDYLINOSITOL GLYCAN-CLASS A"/>
    <property type="match status" value="1"/>
</dbReference>
<reference evidence="2" key="1">
    <citation type="submission" date="2013-01" db="EMBL/GenBank/DDBJ databases">
        <title>Genome assembly of Mariniradius saccharolyticus AK6.</title>
        <authorList>
            <person name="Vaidya B."/>
            <person name="Khatri I."/>
            <person name="Tanuku N.R.S."/>
            <person name="Subramanian S."/>
            <person name="Pinnaka A."/>
        </authorList>
    </citation>
    <scope>NUCLEOTIDE SEQUENCE [LARGE SCALE GENOMIC DNA]</scope>
    <source>
        <strain evidence="2">AK6</strain>
    </source>
</reference>
<dbReference type="eggNOG" id="COG0438">
    <property type="taxonomic scope" value="Bacteria"/>
</dbReference>
<protein>
    <submittedName>
        <fullName evidence="2">Glycosyl transferase, group 1</fullName>
    </submittedName>
</protein>
<dbReference type="EMBL" id="AMZY02000031">
    <property type="protein sequence ID" value="EMS30876.1"/>
    <property type="molecule type" value="Genomic_DNA"/>
</dbReference>
<proteinExistence type="predicted"/>
<dbReference type="GO" id="GO:0016757">
    <property type="term" value="F:glycosyltransferase activity"/>
    <property type="evidence" value="ECO:0007669"/>
    <property type="project" value="InterPro"/>
</dbReference>
<comment type="caution">
    <text evidence="2">The sequence shown here is derived from an EMBL/GenBank/DDBJ whole genome shotgun (WGS) entry which is preliminary data.</text>
</comment>
<organism evidence="2 3">
    <name type="scientific">Mariniradius saccharolyticus AK6</name>
    <dbReference type="NCBI Taxonomy" id="1239962"/>
    <lineage>
        <taxon>Bacteria</taxon>
        <taxon>Pseudomonadati</taxon>
        <taxon>Bacteroidota</taxon>
        <taxon>Cytophagia</taxon>
        <taxon>Cytophagales</taxon>
        <taxon>Cyclobacteriaceae</taxon>
        <taxon>Mariniradius</taxon>
    </lineage>
</organism>
<dbReference type="Proteomes" id="UP000010953">
    <property type="component" value="Unassembled WGS sequence"/>
</dbReference>
<dbReference type="STRING" id="1239962.C943_03071"/>
<gene>
    <name evidence="2" type="ORF">C943_03071</name>
</gene>
<dbReference type="CDD" id="cd03801">
    <property type="entry name" value="GT4_PimA-like"/>
    <property type="match status" value="1"/>
</dbReference>
<dbReference type="InterPro" id="IPR001296">
    <property type="entry name" value="Glyco_trans_1"/>
</dbReference>
<evidence type="ECO:0000259" key="1">
    <source>
        <dbReference type="Pfam" id="PF00534"/>
    </source>
</evidence>
<dbReference type="InParanoid" id="M7Y102"/>
<name>M7Y102_9BACT</name>
<accession>M7Y102</accession>
<keyword evidence="3" id="KW-1185">Reference proteome</keyword>
<dbReference type="AlphaFoldDB" id="M7Y102"/>